<reference evidence="13" key="1">
    <citation type="journal article" date="2014" name="Int. J. Syst. Evol. Microbiol.">
        <title>Complete genome sequence of Corynebacterium casei LMG S-19264T (=DSM 44701T), isolated from a smear-ripened cheese.</title>
        <authorList>
            <consortium name="US DOE Joint Genome Institute (JGI-PGF)"/>
            <person name="Walter F."/>
            <person name="Albersmeier A."/>
            <person name="Kalinowski J."/>
            <person name="Ruckert C."/>
        </authorList>
    </citation>
    <scope>NUCLEOTIDE SEQUENCE</scope>
    <source>
        <strain evidence="13">CCM 8433</strain>
    </source>
</reference>
<keyword evidence="7 10" id="KW-0808">Transferase</keyword>
<keyword evidence="8" id="KW-0677">Repeat</keyword>
<dbReference type="SUPFAM" id="SSF56235">
    <property type="entry name" value="N-terminal nucleophile aminohydrolases (Ntn hydrolases)"/>
    <property type="match status" value="1"/>
</dbReference>
<dbReference type="PROSITE" id="PS51464">
    <property type="entry name" value="SIS"/>
    <property type="match status" value="2"/>
</dbReference>
<sequence>MCGIVGMIANENVCEVLLKGLERLEYRGYDSAGIYLANQEEGGSLVKAQGPIKALAHKITPAMHGTVGIGHTRWATHGVPSEANAHPHRSEHGKVVLVHNGVIENYKELKEMYLKDTTLTGETDTEIVVNVIEQLMANEGLDAKSAFKKALTQIQGSYAFALIDPTQPDRFYAAKNKSPLLIGCGPDFHLVGSDALAMIHQTNQLIELQDGEIVTLTTDSVIIETLDGQKIQRTPYEAQVDNDSIDKGTYPFYMLKEIEEQPLVIRRLQQKYFDQTGNVRIDSDLIQKIAASDRLYIVACGTSYHAGLAAKATLEAWIKTPVEVHVASEFGYHMPLLTPKAFFIFLSQSGETADSRQVLVKTNQLHLPSLTITNVPGSTLAREADAALFLEAGPEIAVASTKAYTAQISLLTILAYAVAQQRGGNYGQPSDLSHEFSLIEEKMTQMIEDKSAIHQAVKHYLPTTRNAFFIGRGVDYAVALEAALKLKEISYIQAEGFAAGELKHGTIALIETGTPVIGLITDEATHTHTRGNLEEVKSRGAETMIFAKASLAQADDLFVLPDVPDYLASLVTIIPLQLLAYYASDERGYDVDKPRNLAKSVTVE</sequence>
<comment type="subcellular location">
    <subcellularLocation>
        <location evidence="2 10">Cytoplasm</location>
    </subcellularLocation>
</comment>
<dbReference type="EC" id="2.6.1.16" evidence="3 10"/>
<dbReference type="GO" id="GO:0005975">
    <property type="term" value="P:carbohydrate metabolic process"/>
    <property type="evidence" value="ECO:0007669"/>
    <property type="project" value="UniProtKB-UniRule"/>
</dbReference>
<proteinExistence type="inferred from homology"/>
<evidence type="ECO:0000256" key="6">
    <source>
        <dbReference type="ARBA" id="ARBA00022576"/>
    </source>
</evidence>
<dbReference type="CDD" id="cd05009">
    <property type="entry name" value="SIS_GlmS_GlmD_2"/>
    <property type="match status" value="1"/>
</dbReference>
<evidence type="ECO:0000256" key="10">
    <source>
        <dbReference type="HAMAP-Rule" id="MF_00164"/>
    </source>
</evidence>
<dbReference type="GO" id="GO:0005829">
    <property type="term" value="C:cytosol"/>
    <property type="evidence" value="ECO:0007669"/>
    <property type="project" value="TreeGrafter"/>
</dbReference>
<dbReference type="GO" id="GO:0004360">
    <property type="term" value="F:glutamine-fructose-6-phosphate transaminase (isomerizing) activity"/>
    <property type="evidence" value="ECO:0007669"/>
    <property type="project" value="UniProtKB-UniRule"/>
</dbReference>
<dbReference type="GO" id="GO:0006487">
    <property type="term" value="P:protein N-linked glycosylation"/>
    <property type="evidence" value="ECO:0007669"/>
    <property type="project" value="TreeGrafter"/>
</dbReference>
<dbReference type="SUPFAM" id="SSF53697">
    <property type="entry name" value="SIS domain"/>
    <property type="match status" value="1"/>
</dbReference>
<feature type="domain" description="SIS" evidence="12">
    <location>
        <begin position="285"/>
        <end position="424"/>
    </location>
</feature>
<dbReference type="NCBIfam" id="NF001484">
    <property type="entry name" value="PRK00331.1"/>
    <property type="match status" value="1"/>
</dbReference>
<dbReference type="Pfam" id="PF13522">
    <property type="entry name" value="GATase_6"/>
    <property type="match status" value="1"/>
</dbReference>
<evidence type="ECO:0000313" key="13">
    <source>
        <dbReference type="EMBL" id="GGI65360.1"/>
    </source>
</evidence>
<gene>
    <name evidence="10 13" type="primary">glmS</name>
    <name evidence="13" type="ORF">GCM10011482_10140</name>
</gene>
<evidence type="ECO:0000259" key="12">
    <source>
        <dbReference type="PROSITE" id="PS51464"/>
    </source>
</evidence>
<dbReference type="EMBL" id="BMDT01000003">
    <property type="protein sequence ID" value="GGI65360.1"/>
    <property type="molecule type" value="Genomic_DNA"/>
</dbReference>
<feature type="active site" description="For Fru-6P isomerization activity" evidence="10">
    <location>
        <position position="599"/>
    </location>
</feature>
<dbReference type="PANTHER" id="PTHR10937:SF0">
    <property type="entry name" value="GLUTAMINE--FRUCTOSE-6-PHOSPHATE TRANSAMINASE (ISOMERIZING)"/>
    <property type="match status" value="1"/>
</dbReference>
<dbReference type="InterPro" id="IPR046348">
    <property type="entry name" value="SIS_dom_sf"/>
</dbReference>
<dbReference type="AlphaFoldDB" id="A0A917N449"/>
<dbReference type="Proteomes" id="UP000622610">
    <property type="component" value="Unassembled WGS sequence"/>
</dbReference>
<keyword evidence="5 10" id="KW-0963">Cytoplasm</keyword>
<dbReference type="GO" id="GO:0006047">
    <property type="term" value="P:UDP-N-acetylglucosamine metabolic process"/>
    <property type="evidence" value="ECO:0007669"/>
    <property type="project" value="TreeGrafter"/>
</dbReference>
<dbReference type="InterPro" id="IPR035490">
    <property type="entry name" value="GlmS/FrlB_SIS"/>
</dbReference>
<feature type="initiator methionine" description="Removed" evidence="10">
    <location>
        <position position="1"/>
    </location>
</feature>
<dbReference type="NCBIfam" id="TIGR01135">
    <property type="entry name" value="glmS"/>
    <property type="match status" value="1"/>
</dbReference>
<keyword evidence="6 10" id="KW-0032">Aminotransferase</keyword>
<dbReference type="InterPro" id="IPR017932">
    <property type="entry name" value="GATase_2_dom"/>
</dbReference>
<evidence type="ECO:0000256" key="7">
    <source>
        <dbReference type="ARBA" id="ARBA00022679"/>
    </source>
</evidence>
<dbReference type="InterPro" id="IPR005855">
    <property type="entry name" value="GFAT"/>
</dbReference>
<dbReference type="CDD" id="cd00714">
    <property type="entry name" value="GFAT"/>
    <property type="match status" value="1"/>
</dbReference>
<dbReference type="GO" id="GO:0097367">
    <property type="term" value="F:carbohydrate derivative binding"/>
    <property type="evidence" value="ECO:0007669"/>
    <property type="project" value="InterPro"/>
</dbReference>
<dbReference type="Pfam" id="PF01380">
    <property type="entry name" value="SIS"/>
    <property type="match status" value="2"/>
</dbReference>
<accession>A0A917N449</accession>
<dbReference type="HAMAP" id="MF_00164">
    <property type="entry name" value="GlmS"/>
    <property type="match status" value="1"/>
</dbReference>
<evidence type="ECO:0000259" key="11">
    <source>
        <dbReference type="PROSITE" id="PS51278"/>
    </source>
</evidence>
<dbReference type="InterPro" id="IPR035466">
    <property type="entry name" value="GlmS/AgaS_SIS"/>
</dbReference>
<evidence type="ECO:0000256" key="2">
    <source>
        <dbReference type="ARBA" id="ARBA00004496"/>
    </source>
</evidence>
<evidence type="ECO:0000256" key="5">
    <source>
        <dbReference type="ARBA" id="ARBA00022490"/>
    </source>
</evidence>
<keyword evidence="14" id="KW-1185">Reference proteome</keyword>
<feature type="domain" description="SIS" evidence="12">
    <location>
        <begin position="453"/>
        <end position="594"/>
    </location>
</feature>
<evidence type="ECO:0000313" key="14">
    <source>
        <dbReference type="Proteomes" id="UP000622610"/>
    </source>
</evidence>
<comment type="caution">
    <text evidence="13">The sequence shown here is derived from an EMBL/GenBank/DDBJ whole genome shotgun (WGS) entry which is preliminary data.</text>
</comment>
<dbReference type="Gene3D" id="3.60.20.10">
    <property type="entry name" value="Glutamine Phosphoribosylpyrophosphate, subunit 1, domain 1"/>
    <property type="match status" value="1"/>
</dbReference>
<reference evidence="13" key="2">
    <citation type="submission" date="2020-09" db="EMBL/GenBank/DDBJ databases">
        <authorList>
            <person name="Sun Q."/>
            <person name="Sedlacek I."/>
        </authorList>
    </citation>
    <scope>NUCLEOTIDE SEQUENCE</scope>
    <source>
        <strain evidence="13">CCM 8433</strain>
    </source>
</reference>
<comment type="subunit">
    <text evidence="10">Homodimer.</text>
</comment>
<comment type="function">
    <text evidence="10">Catalyzes the first step in hexosamine metabolism, converting fructose-6P into glucosamine-6P using glutamine as a nitrogen source.</text>
</comment>
<dbReference type="InterPro" id="IPR001347">
    <property type="entry name" value="SIS_dom"/>
</dbReference>
<comment type="catalytic activity">
    <reaction evidence="1 10">
        <text>D-fructose 6-phosphate + L-glutamine = D-glucosamine 6-phosphate + L-glutamate</text>
        <dbReference type="Rhea" id="RHEA:13237"/>
        <dbReference type="ChEBI" id="CHEBI:29985"/>
        <dbReference type="ChEBI" id="CHEBI:58359"/>
        <dbReference type="ChEBI" id="CHEBI:58725"/>
        <dbReference type="ChEBI" id="CHEBI:61527"/>
        <dbReference type="EC" id="2.6.1.16"/>
    </reaction>
</comment>
<dbReference type="PANTHER" id="PTHR10937">
    <property type="entry name" value="GLUCOSAMINE--FRUCTOSE-6-PHOSPHATE AMINOTRANSFERASE, ISOMERIZING"/>
    <property type="match status" value="1"/>
</dbReference>
<dbReference type="CDD" id="cd05008">
    <property type="entry name" value="SIS_GlmS_GlmD_1"/>
    <property type="match status" value="1"/>
</dbReference>
<dbReference type="FunFam" id="3.40.50.10490:FF:000001">
    <property type="entry name" value="Glutamine--fructose-6-phosphate aminotransferase [isomerizing]"/>
    <property type="match status" value="1"/>
</dbReference>
<dbReference type="RefSeq" id="WP_188367198.1">
    <property type="nucleotide sequence ID" value="NZ_BMDT01000003.1"/>
</dbReference>
<evidence type="ECO:0000256" key="1">
    <source>
        <dbReference type="ARBA" id="ARBA00001031"/>
    </source>
</evidence>
<dbReference type="PROSITE" id="PS51278">
    <property type="entry name" value="GATASE_TYPE_2"/>
    <property type="match status" value="1"/>
</dbReference>
<organism evidence="13 14">
    <name type="scientific">Enterococcus alcedinis</name>
    <dbReference type="NCBI Taxonomy" id="1274384"/>
    <lineage>
        <taxon>Bacteria</taxon>
        <taxon>Bacillati</taxon>
        <taxon>Bacillota</taxon>
        <taxon>Bacilli</taxon>
        <taxon>Lactobacillales</taxon>
        <taxon>Enterococcaceae</taxon>
        <taxon>Enterococcus</taxon>
    </lineage>
</organism>
<dbReference type="GO" id="GO:0006002">
    <property type="term" value="P:fructose 6-phosphate metabolic process"/>
    <property type="evidence" value="ECO:0007669"/>
    <property type="project" value="TreeGrafter"/>
</dbReference>
<dbReference type="Gene3D" id="3.40.50.10490">
    <property type="entry name" value="Glucose-6-phosphate isomerase like protein, domain 1"/>
    <property type="match status" value="2"/>
</dbReference>
<evidence type="ECO:0000256" key="9">
    <source>
        <dbReference type="ARBA" id="ARBA00022962"/>
    </source>
</evidence>
<protein>
    <recommendedName>
        <fullName evidence="4 10">Glutamine--fructose-6-phosphate aminotransferase [isomerizing]</fullName>
        <ecNumber evidence="3 10">2.6.1.16</ecNumber>
    </recommendedName>
    <alternativeName>
        <fullName evidence="10">D-fructose-6-phosphate amidotransferase</fullName>
    </alternativeName>
    <alternativeName>
        <fullName evidence="10">GFAT</fullName>
    </alternativeName>
    <alternativeName>
        <fullName evidence="10">Glucosamine-6-phosphate synthase</fullName>
    </alternativeName>
    <alternativeName>
        <fullName evidence="10">Hexosephosphate aminotransferase</fullName>
    </alternativeName>
    <alternativeName>
        <fullName evidence="10">L-glutamine--D-fructose-6-phosphate amidotransferase</fullName>
    </alternativeName>
</protein>
<feature type="domain" description="Glutamine amidotransferase type-2" evidence="11">
    <location>
        <begin position="2"/>
        <end position="219"/>
    </location>
</feature>
<name>A0A917N449_9ENTE</name>
<feature type="active site" description="Nucleophile; for GATase activity" evidence="10">
    <location>
        <position position="2"/>
    </location>
</feature>
<dbReference type="InterPro" id="IPR029055">
    <property type="entry name" value="Ntn_hydrolases_N"/>
</dbReference>
<dbReference type="InterPro" id="IPR047084">
    <property type="entry name" value="GFAT_N"/>
</dbReference>
<evidence type="ECO:0000256" key="8">
    <source>
        <dbReference type="ARBA" id="ARBA00022737"/>
    </source>
</evidence>
<evidence type="ECO:0000256" key="4">
    <source>
        <dbReference type="ARBA" id="ARBA00016090"/>
    </source>
</evidence>
<evidence type="ECO:0000256" key="3">
    <source>
        <dbReference type="ARBA" id="ARBA00012916"/>
    </source>
</evidence>
<keyword evidence="9" id="KW-0315">Glutamine amidotransferase</keyword>
<dbReference type="FunFam" id="3.60.20.10:FF:000006">
    <property type="entry name" value="Glutamine--fructose-6-phosphate aminotransferase [isomerizing]"/>
    <property type="match status" value="1"/>
</dbReference>